<reference evidence="1 2" key="1">
    <citation type="submission" date="2017-08" db="EMBL/GenBank/DDBJ databases">
        <title>Infants hospitalized years apart are colonized by the same room-sourced microbial strains.</title>
        <authorList>
            <person name="Brooks B."/>
            <person name="Olm M.R."/>
            <person name="Firek B.A."/>
            <person name="Baker R."/>
            <person name="Thomas B.C."/>
            <person name="Morowitz M.J."/>
            <person name="Banfield J.F."/>
        </authorList>
    </citation>
    <scope>NUCLEOTIDE SEQUENCE [LARGE SCALE GENOMIC DNA]</scope>
    <source>
        <strain evidence="1">S2_005_003_R2_41</strain>
    </source>
</reference>
<protein>
    <submittedName>
        <fullName evidence="1">Uncharacterized protein</fullName>
    </submittedName>
</protein>
<dbReference type="Proteomes" id="UP000249135">
    <property type="component" value="Unassembled WGS sequence"/>
</dbReference>
<accession>A0A2W5QH90</accession>
<comment type="caution">
    <text evidence="1">The sequence shown here is derived from an EMBL/GenBank/DDBJ whole genome shotgun (WGS) entry which is preliminary data.</text>
</comment>
<gene>
    <name evidence="1" type="ORF">DI563_12980</name>
</gene>
<evidence type="ECO:0000313" key="2">
    <source>
        <dbReference type="Proteomes" id="UP000249135"/>
    </source>
</evidence>
<dbReference type="AlphaFoldDB" id="A0A2W5QH90"/>
<evidence type="ECO:0000313" key="1">
    <source>
        <dbReference type="EMBL" id="PZQ74165.1"/>
    </source>
</evidence>
<dbReference type="EMBL" id="QFPP01000144">
    <property type="protein sequence ID" value="PZQ74165.1"/>
    <property type="molecule type" value="Genomic_DNA"/>
</dbReference>
<name>A0A2W5QH90_VARPD</name>
<organism evidence="1 2">
    <name type="scientific">Variovorax paradoxus</name>
    <dbReference type="NCBI Taxonomy" id="34073"/>
    <lineage>
        <taxon>Bacteria</taxon>
        <taxon>Pseudomonadati</taxon>
        <taxon>Pseudomonadota</taxon>
        <taxon>Betaproteobacteria</taxon>
        <taxon>Burkholderiales</taxon>
        <taxon>Comamonadaceae</taxon>
        <taxon>Variovorax</taxon>
    </lineage>
</organism>
<proteinExistence type="predicted"/>
<sequence>MVSMEVDVRNVHALDDAELSHLAKFQRRRALEGDRAAYGLAHELEKELRRRGVAFTQPAGLPEPDEARPRPWWRFWH</sequence>